<dbReference type="AlphaFoldDB" id="A0A2U9CQ91"/>
<evidence type="ECO:0000313" key="1">
    <source>
        <dbReference type="EMBL" id="AWP18814.1"/>
    </source>
</evidence>
<accession>A0A2U9CQ91</accession>
<evidence type="ECO:0000313" key="2">
    <source>
        <dbReference type="Proteomes" id="UP000246464"/>
    </source>
</evidence>
<reference evidence="1 2" key="1">
    <citation type="submission" date="2017-12" db="EMBL/GenBank/DDBJ databases">
        <title>Integrating genomic resources of turbot (Scophthalmus maximus) in depth evaluation of genetic and physical mapping variation across individuals.</title>
        <authorList>
            <person name="Martinez P."/>
        </authorList>
    </citation>
    <scope>NUCLEOTIDE SEQUENCE [LARGE SCALE GENOMIC DNA]</scope>
</reference>
<name>A0A2U9CQ91_SCOMX</name>
<organism evidence="1 2">
    <name type="scientific">Scophthalmus maximus</name>
    <name type="common">Turbot</name>
    <name type="synonym">Psetta maxima</name>
    <dbReference type="NCBI Taxonomy" id="52904"/>
    <lineage>
        <taxon>Eukaryota</taxon>
        <taxon>Metazoa</taxon>
        <taxon>Chordata</taxon>
        <taxon>Craniata</taxon>
        <taxon>Vertebrata</taxon>
        <taxon>Euteleostomi</taxon>
        <taxon>Actinopterygii</taxon>
        <taxon>Neopterygii</taxon>
        <taxon>Teleostei</taxon>
        <taxon>Neoteleostei</taxon>
        <taxon>Acanthomorphata</taxon>
        <taxon>Carangaria</taxon>
        <taxon>Pleuronectiformes</taxon>
        <taxon>Pleuronectoidei</taxon>
        <taxon>Scophthalmidae</taxon>
        <taxon>Scophthalmus</taxon>
    </lineage>
</organism>
<keyword evidence="2" id="KW-1185">Reference proteome</keyword>
<sequence length="86" mass="10184">MSVDGTKLLFEGFLQKRKDTMSHLRGNYYIYTVQSVREVQRADSSRFMFEIIMKNGKRKMLELNSEEAVYENTLLALDYRHQNGEL</sequence>
<dbReference type="Proteomes" id="UP000246464">
    <property type="component" value="Chromosome 19"/>
</dbReference>
<dbReference type="EMBL" id="CP026261">
    <property type="protein sequence ID" value="AWP18814.1"/>
    <property type="molecule type" value="Genomic_DNA"/>
</dbReference>
<proteinExistence type="predicted"/>
<gene>
    <name evidence="1" type="ORF">SMAX5B_021068</name>
</gene>
<protein>
    <submittedName>
        <fullName evidence="1">Uncharacterized protein</fullName>
    </submittedName>
</protein>